<dbReference type="PANTHER" id="PTHR43284">
    <property type="entry name" value="ASPARAGINE SYNTHETASE (GLUTAMINE-HYDROLYZING)"/>
    <property type="match status" value="1"/>
</dbReference>
<dbReference type="InterPro" id="IPR014729">
    <property type="entry name" value="Rossmann-like_a/b/a_fold"/>
</dbReference>
<gene>
    <name evidence="12" type="primary">asnB</name>
    <name evidence="12" type="ORF">COW88_00940</name>
</gene>
<evidence type="ECO:0000256" key="10">
    <source>
        <dbReference type="PIRSR" id="PIRSR001589-3"/>
    </source>
</evidence>
<dbReference type="PANTHER" id="PTHR43284:SF1">
    <property type="entry name" value="ASPARAGINE SYNTHETASE"/>
    <property type="match status" value="1"/>
</dbReference>
<dbReference type="SUPFAM" id="SSF52402">
    <property type="entry name" value="Adenine nucleotide alpha hydrolases-like"/>
    <property type="match status" value="1"/>
</dbReference>
<dbReference type="InterPro" id="IPR006426">
    <property type="entry name" value="Asn_synth_AEB"/>
</dbReference>
<dbReference type="InterPro" id="IPR033738">
    <property type="entry name" value="AsnB_N"/>
</dbReference>
<accession>A0A2H0CV29</accession>
<sequence length="626" mass="71501">MVLLRMQSVLSPRFCMCAINGFNFKDERLVRGMNAVTRHRGPDGTGVFLGDGVSLGHNRLAIIDTSDAAAQPMKSCDGNFTIVFNGEIYNFKELKRELADRYSFRTWSDTEVILAAYREWGASCVGRMNGIFAFAIWDAREKSLFLARDPAGVKPLYYFWNGKTFIFSSEIKAILSHGIPRILDREAFNHYLRVLYVPEPLTMFAGIRKLPPESFATLRGVDLTIESYRKSERKADIAGTKRAAARLVKDAVCGAVRRQLVSDKPLGVYLSGGIDSSIVLHAMAREQANIDTFSVGFDLPEESQREKFNADFNLARRTAAHYCTRHHEVFLSPSEVPALFEDAVRQMDEPISNPTALSMLKLARFAKQKVDVVLGGDGGDELFGGYERYRLSIIAHYWQKLPKIVRNVAARNSLRLKKLNTPADISRYALFMFQKDAVLKRVIRDDVLDEHITGSFFEEKYFSEADSRPFEERLMEADRRSWLPDFSLMLTDKMTMSAGLEARVPFLDNEVVALAERIPFQYKTRLWGTKIILKEAFRRDIPEYLFGQPKRGWFSPAAKWLRDDTVYRMAENILSSGYYAETAPLFKSAAAREMLARHRASEEYNLVMLWALLTFQIWARGYNIRI</sequence>
<dbReference type="GO" id="GO:0006529">
    <property type="term" value="P:asparagine biosynthetic process"/>
    <property type="evidence" value="ECO:0007669"/>
    <property type="project" value="UniProtKB-KW"/>
</dbReference>
<evidence type="ECO:0000256" key="3">
    <source>
        <dbReference type="ARBA" id="ARBA00012737"/>
    </source>
</evidence>
<keyword evidence="8" id="KW-0061">Asparagine biosynthesis</keyword>
<feature type="binding site" evidence="9">
    <location>
        <position position="295"/>
    </location>
    <ligand>
        <name>ATP</name>
        <dbReference type="ChEBI" id="CHEBI:30616"/>
    </ligand>
</feature>
<dbReference type="NCBIfam" id="TIGR01536">
    <property type="entry name" value="asn_synth_AEB"/>
    <property type="match status" value="1"/>
</dbReference>
<feature type="site" description="Important for beta-aspartyl-AMP intermediate formation" evidence="10">
    <location>
        <position position="377"/>
    </location>
</feature>
<feature type="domain" description="Glutamine amidotransferase type-2" evidence="11">
    <location>
        <begin position="17"/>
        <end position="221"/>
    </location>
</feature>
<evidence type="ECO:0000256" key="4">
    <source>
        <dbReference type="ARBA" id="ARBA00022741"/>
    </source>
</evidence>
<dbReference type="PROSITE" id="PS51278">
    <property type="entry name" value="GATASE_TYPE_2"/>
    <property type="match status" value="1"/>
</dbReference>
<dbReference type="CDD" id="cd01991">
    <property type="entry name" value="Asn_synthase_B_C"/>
    <property type="match status" value="1"/>
</dbReference>
<reference evidence="12 13" key="1">
    <citation type="submission" date="2017-09" db="EMBL/GenBank/DDBJ databases">
        <title>Depth-based differentiation of microbial function through sediment-hosted aquifers and enrichment of novel symbionts in the deep terrestrial subsurface.</title>
        <authorList>
            <person name="Probst A.J."/>
            <person name="Ladd B."/>
            <person name="Jarett J.K."/>
            <person name="Geller-Mcgrath D.E."/>
            <person name="Sieber C.M."/>
            <person name="Emerson J.B."/>
            <person name="Anantharaman K."/>
            <person name="Thomas B.C."/>
            <person name="Malmstrom R."/>
            <person name="Stieglmeier M."/>
            <person name="Klingl A."/>
            <person name="Woyke T."/>
            <person name="Ryan C.M."/>
            <person name="Banfield J.F."/>
        </authorList>
    </citation>
    <scope>NUCLEOTIDE SEQUENCE [LARGE SCALE GENOMIC DNA]</scope>
    <source>
        <strain evidence="12">CG22_combo_CG10-13_8_21_14_all_47_15</strain>
    </source>
</reference>
<dbReference type="InterPro" id="IPR029055">
    <property type="entry name" value="Ntn_hydrolases_N"/>
</dbReference>
<proteinExistence type="inferred from homology"/>
<comment type="pathway">
    <text evidence="1">Amino-acid biosynthesis; L-asparagine biosynthesis; L-asparagine from L-aspartate (L-Gln route): step 1/1.</text>
</comment>
<dbReference type="SUPFAM" id="SSF56235">
    <property type="entry name" value="N-terminal nucleophile aminohydrolases (Ntn hydrolases)"/>
    <property type="match status" value="1"/>
</dbReference>
<comment type="similarity">
    <text evidence="2">Belongs to the asparagine synthetase family.</text>
</comment>
<keyword evidence="4 9" id="KW-0547">Nucleotide-binding</keyword>
<evidence type="ECO:0000256" key="6">
    <source>
        <dbReference type="ARBA" id="ARBA00022962"/>
    </source>
</evidence>
<keyword evidence="5 9" id="KW-0067">ATP-binding</keyword>
<evidence type="ECO:0000256" key="7">
    <source>
        <dbReference type="ARBA" id="ARBA00048741"/>
    </source>
</evidence>
<name>A0A2H0CV29_9BACT</name>
<feature type="active site" description="For GATase activity" evidence="8">
    <location>
        <position position="17"/>
    </location>
</feature>
<dbReference type="Gene3D" id="3.60.20.10">
    <property type="entry name" value="Glutamine Phosphoribosylpyrophosphate, subunit 1, domain 1"/>
    <property type="match status" value="1"/>
</dbReference>
<dbReference type="AlphaFoldDB" id="A0A2H0CV29"/>
<dbReference type="Gene3D" id="3.40.50.620">
    <property type="entry name" value="HUPs"/>
    <property type="match status" value="1"/>
</dbReference>
<dbReference type="Proteomes" id="UP000230638">
    <property type="component" value="Unassembled WGS sequence"/>
</dbReference>
<keyword evidence="6 8" id="KW-0315">Glutamine amidotransferase</keyword>
<dbReference type="Pfam" id="PF13537">
    <property type="entry name" value="GATase_7"/>
    <property type="match status" value="1"/>
</dbReference>
<dbReference type="InterPro" id="IPR051786">
    <property type="entry name" value="ASN_synthetase/amidase"/>
</dbReference>
<evidence type="ECO:0000313" key="13">
    <source>
        <dbReference type="Proteomes" id="UP000230638"/>
    </source>
</evidence>
<keyword evidence="8" id="KW-0028">Amino-acid biosynthesis</keyword>
<dbReference type="EMBL" id="PCTL01000007">
    <property type="protein sequence ID" value="PIP73783.1"/>
    <property type="molecule type" value="Genomic_DNA"/>
</dbReference>
<feature type="binding site" evidence="9">
    <location>
        <position position="109"/>
    </location>
    <ligand>
        <name>L-glutamine</name>
        <dbReference type="ChEBI" id="CHEBI:58359"/>
    </ligand>
</feature>
<organism evidence="12 13">
    <name type="scientific">Candidatus Lloydbacteria bacterium CG22_combo_CG10-13_8_21_14_all_47_15</name>
    <dbReference type="NCBI Taxonomy" id="1974635"/>
    <lineage>
        <taxon>Bacteria</taxon>
        <taxon>Candidatus Lloydiibacteriota</taxon>
    </lineage>
</organism>
<evidence type="ECO:0000313" key="12">
    <source>
        <dbReference type="EMBL" id="PIP73783.1"/>
    </source>
</evidence>
<dbReference type="Pfam" id="PF00733">
    <property type="entry name" value="Asn_synthase"/>
    <property type="match status" value="1"/>
</dbReference>
<evidence type="ECO:0000256" key="2">
    <source>
        <dbReference type="ARBA" id="ARBA00005752"/>
    </source>
</evidence>
<dbReference type="EC" id="6.3.5.4" evidence="3"/>
<dbReference type="InterPro" id="IPR001962">
    <property type="entry name" value="Asn_synthase"/>
</dbReference>
<evidence type="ECO:0000256" key="5">
    <source>
        <dbReference type="ARBA" id="ARBA00022840"/>
    </source>
</evidence>
<evidence type="ECO:0000256" key="1">
    <source>
        <dbReference type="ARBA" id="ARBA00005187"/>
    </source>
</evidence>
<protein>
    <recommendedName>
        <fullName evidence="3">asparagine synthase (glutamine-hydrolyzing)</fullName>
        <ecNumber evidence="3">6.3.5.4</ecNumber>
    </recommendedName>
</protein>
<dbReference type="GO" id="GO:0004066">
    <property type="term" value="F:asparagine synthase (glutamine-hydrolyzing) activity"/>
    <property type="evidence" value="ECO:0007669"/>
    <property type="project" value="UniProtKB-EC"/>
</dbReference>
<comment type="caution">
    <text evidence="12">The sequence shown here is derived from an EMBL/GenBank/DDBJ whole genome shotgun (WGS) entry which is preliminary data.</text>
</comment>
<evidence type="ECO:0000259" key="11">
    <source>
        <dbReference type="PROSITE" id="PS51278"/>
    </source>
</evidence>
<comment type="catalytic activity">
    <reaction evidence="7">
        <text>L-aspartate + L-glutamine + ATP + H2O = L-asparagine + L-glutamate + AMP + diphosphate + H(+)</text>
        <dbReference type="Rhea" id="RHEA:12228"/>
        <dbReference type="ChEBI" id="CHEBI:15377"/>
        <dbReference type="ChEBI" id="CHEBI:15378"/>
        <dbReference type="ChEBI" id="CHEBI:29985"/>
        <dbReference type="ChEBI" id="CHEBI:29991"/>
        <dbReference type="ChEBI" id="CHEBI:30616"/>
        <dbReference type="ChEBI" id="CHEBI:33019"/>
        <dbReference type="ChEBI" id="CHEBI:58048"/>
        <dbReference type="ChEBI" id="CHEBI:58359"/>
        <dbReference type="ChEBI" id="CHEBI:456215"/>
        <dbReference type="EC" id="6.3.5.4"/>
    </reaction>
</comment>
<dbReference type="InterPro" id="IPR017932">
    <property type="entry name" value="GATase_2_dom"/>
</dbReference>
<dbReference type="GO" id="GO:0005829">
    <property type="term" value="C:cytosol"/>
    <property type="evidence" value="ECO:0007669"/>
    <property type="project" value="TreeGrafter"/>
</dbReference>
<dbReference type="PIRSF" id="PIRSF001589">
    <property type="entry name" value="Asn_synthetase_glu-h"/>
    <property type="match status" value="1"/>
</dbReference>
<dbReference type="CDD" id="cd00712">
    <property type="entry name" value="AsnB"/>
    <property type="match status" value="1"/>
</dbReference>
<dbReference type="GO" id="GO:0005524">
    <property type="term" value="F:ATP binding"/>
    <property type="evidence" value="ECO:0007669"/>
    <property type="project" value="UniProtKB-KW"/>
</dbReference>
<evidence type="ECO:0000256" key="8">
    <source>
        <dbReference type="PIRSR" id="PIRSR001589-1"/>
    </source>
</evidence>
<evidence type="ECO:0000256" key="9">
    <source>
        <dbReference type="PIRSR" id="PIRSR001589-2"/>
    </source>
</evidence>